<dbReference type="RefSeq" id="WP_139010618.1">
    <property type="nucleotide sequence ID" value="NZ_VBSN01000019.1"/>
</dbReference>
<dbReference type="InterPro" id="IPR008949">
    <property type="entry name" value="Isoprenoid_synthase_dom_sf"/>
</dbReference>
<evidence type="ECO:0000313" key="3">
    <source>
        <dbReference type="Proteomes" id="UP000323994"/>
    </source>
</evidence>
<dbReference type="AlphaFoldDB" id="A0A5M8R2Q4"/>
<dbReference type="Pfam" id="PF00494">
    <property type="entry name" value="SQS_PSY"/>
    <property type="match status" value="1"/>
</dbReference>
<evidence type="ECO:0000256" key="1">
    <source>
        <dbReference type="ARBA" id="ARBA00022679"/>
    </source>
</evidence>
<dbReference type="GO" id="GO:0004311">
    <property type="term" value="F:geranylgeranyl diphosphate synthase activity"/>
    <property type="evidence" value="ECO:0007669"/>
    <property type="project" value="InterPro"/>
</dbReference>
<dbReference type="OrthoDB" id="9787280at2"/>
<dbReference type="SFLD" id="SFLDG01018">
    <property type="entry name" value="Squalene/Phytoene_Synthase_Lik"/>
    <property type="match status" value="1"/>
</dbReference>
<organism evidence="2 3">
    <name type="scientific">Dyadobacter flavalbus</name>
    <dbReference type="NCBI Taxonomy" id="2579942"/>
    <lineage>
        <taxon>Bacteria</taxon>
        <taxon>Pseudomonadati</taxon>
        <taxon>Bacteroidota</taxon>
        <taxon>Cytophagia</taxon>
        <taxon>Cytophagales</taxon>
        <taxon>Spirosomataceae</taxon>
        <taxon>Dyadobacter</taxon>
    </lineage>
</organism>
<keyword evidence="3" id="KW-1185">Reference proteome</keyword>
<name>A0A5M8R2Q4_9BACT</name>
<dbReference type="InterPro" id="IPR044843">
    <property type="entry name" value="Trans_IPPS_bact-type"/>
</dbReference>
<dbReference type="SUPFAM" id="SSF48576">
    <property type="entry name" value="Terpenoid synthases"/>
    <property type="match status" value="1"/>
</dbReference>
<dbReference type="PROSITE" id="PS01045">
    <property type="entry name" value="SQUALEN_PHYTOEN_SYN_2"/>
    <property type="match status" value="1"/>
</dbReference>
<proteinExistence type="predicted"/>
<reference evidence="2 3" key="1">
    <citation type="submission" date="2019-05" db="EMBL/GenBank/DDBJ databases">
        <authorList>
            <person name="Qu J.-H."/>
        </authorList>
    </citation>
    <scope>NUCLEOTIDE SEQUENCE [LARGE SCALE GENOMIC DNA]</scope>
    <source>
        <strain evidence="2 3">NS28</strain>
    </source>
</reference>
<protein>
    <submittedName>
        <fullName evidence="2">Phytoene/squalene synthase family protein</fullName>
    </submittedName>
</protein>
<dbReference type="Gene3D" id="1.10.600.10">
    <property type="entry name" value="Farnesyl Diphosphate Synthase"/>
    <property type="match status" value="1"/>
</dbReference>
<dbReference type="InterPro" id="IPR019845">
    <property type="entry name" value="Squalene/phytoene_synthase_CS"/>
</dbReference>
<dbReference type="Proteomes" id="UP000323994">
    <property type="component" value="Unassembled WGS sequence"/>
</dbReference>
<dbReference type="GO" id="GO:0008299">
    <property type="term" value="P:isoprenoid biosynthetic process"/>
    <property type="evidence" value="ECO:0007669"/>
    <property type="project" value="UniProtKB-ARBA"/>
</dbReference>
<dbReference type="PANTHER" id="PTHR31480">
    <property type="entry name" value="BIFUNCTIONAL LYCOPENE CYCLASE/PHYTOENE SYNTHASE"/>
    <property type="match status" value="1"/>
</dbReference>
<dbReference type="EMBL" id="VBSN01000019">
    <property type="protein sequence ID" value="KAA6441274.1"/>
    <property type="molecule type" value="Genomic_DNA"/>
</dbReference>
<keyword evidence="1" id="KW-0808">Transferase</keyword>
<dbReference type="InterPro" id="IPR002060">
    <property type="entry name" value="Squ/phyt_synthse"/>
</dbReference>
<accession>A0A5M8R2Q4</accession>
<dbReference type="SFLD" id="SFLDG01212">
    <property type="entry name" value="Phytoene_synthase_like"/>
    <property type="match status" value="1"/>
</dbReference>
<comment type="caution">
    <text evidence="2">The sequence shown here is derived from an EMBL/GenBank/DDBJ whole genome shotgun (WGS) entry which is preliminary data.</text>
</comment>
<dbReference type="SFLD" id="SFLDS00005">
    <property type="entry name" value="Isoprenoid_Synthase_Type_I"/>
    <property type="match status" value="1"/>
</dbReference>
<gene>
    <name evidence="2" type="ORF">FEM33_02910</name>
</gene>
<sequence>MKILFDNLSATCSKTTTQLYSTSFSLGIYFLKAEFHKPIYGIYGFVRLADEIVDSFHDYNKEFMMAKIRQDTVEAIRDKISINPILNSFQHVVHTYNIEWKLVDTFLKSMEMDLMKKDHTADSYNEYILGSAEVVGLMCLRVFTEGNNKLFEDLKPFAMKLGAAFQKVNFLRDLKADYQDLGRTYFPGVNFNHFSSRDKEIIQQEIEDDFEQALVGIRRLPSGSRRGVYLAYYYYKKLFLRIKETAPENVMNARIRIPDYDKVGLMFRSLVRHQFDLL</sequence>
<evidence type="ECO:0000313" key="2">
    <source>
        <dbReference type="EMBL" id="KAA6441274.1"/>
    </source>
</evidence>